<feature type="transmembrane region" description="Helical" evidence="2">
    <location>
        <begin position="149"/>
        <end position="168"/>
    </location>
</feature>
<evidence type="ECO:0000259" key="3">
    <source>
        <dbReference type="Pfam" id="PF07331"/>
    </source>
</evidence>
<name>A0A7X8YDT4_9MICC</name>
<feature type="region of interest" description="Disordered" evidence="1">
    <location>
        <begin position="1"/>
        <end position="29"/>
    </location>
</feature>
<protein>
    <submittedName>
        <fullName evidence="4">Tripartite tricarboxylate transporter TctB family protein</fullName>
    </submittedName>
</protein>
<feature type="compositionally biased region" description="Basic and acidic residues" evidence="1">
    <location>
        <begin position="1"/>
        <end position="12"/>
    </location>
</feature>
<dbReference type="Proteomes" id="UP000523139">
    <property type="component" value="Unassembled WGS sequence"/>
</dbReference>
<keyword evidence="2" id="KW-0812">Transmembrane</keyword>
<proteinExistence type="predicted"/>
<reference evidence="4 5" key="1">
    <citation type="submission" date="2020-04" db="EMBL/GenBank/DDBJ databases">
        <title>Nesterenkonia sp. nov., isolated from marine sediment.</title>
        <authorList>
            <person name="Zhang G."/>
        </authorList>
    </citation>
    <scope>NUCLEOTIDE SEQUENCE [LARGE SCALE GENOMIC DNA]</scope>
    <source>
        <strain evidence="4 5">MY13</strain>
    </source>
</reference>
<keyword evidence="2" id="KW-0472">Membrane</keyword>
<evidence type="ECO:0000313" key="5">
    <source>
        <dbReference type="Proteomes" id="UP000523139"/>
    </source>
</evidence>
<dbReference type="RefSeq" id="WP_168887193.1">
    <property type="nucleotide sequence ID" value="NZ_JABAHY010000005.1"/>
</dbReference>
<comment type="caution">
    <text evidence="4">The sequence shown here is derived from an EMBL/GenBank/DDBJ whole genome shotgun (WGS) entry which is preliminary data.</text>
</comment>
<evidence type="ECO:0000256" key="2">
    <source>
        <dbReference type="SAM" id="Phobius"/>
    </source>
</evidence>
<sequence>MTLEPRTEHEAEPGGENLETPPEEHVEGRRSGSVVFATLSLVLAVGYVWMAFDMPNGTSGDPGPGTWPRVTGIAWVGISVLALIESLKVVRTAPADLFPTGKSLKLVAFFSAATVAYVILLPILGAYIVSSVYMFYVIGLLRSKWDIRGGIYAVVFGVGASLIFIELLQVRLVAFPW</sequence>
<feature type="domain" description="DUF1468" evidence="3">
    <location>
        <begin position="36"/>
        <end position="172"/>
    </location>
</feature>
<feature type="transmembrane region" description="Helical" evidence="2">
    <location>
        <begin position="106"/>
        <end position="129"/>
    </location>
</feature>
<keyword evidence="2" id="KW-1133">Transmembrane helix</keyword>
<evidence type="ECO:0000256" key="1">
    <source>
        <dbReference type="SAM" id="MobiDB-lite"/>
    </source>
</evidence>
<dbReference type="InterPro" id="IPR009936">
    <property type="entry name" value="DUF1468"/>
</dbReference>
<feature type="transmembrane region" description="Helical" evidence="2">
    <location>
        <begin position="72"/>
        <end position="90"/>
    </location>
</feature>
<feature type="transmembrane region" description="Helical" evidence="2">
    <location>
        <begin position="34"/>
        <end position="52"/>
    </location>
</feature>
<dbReference type="EMBL" id="JABAHY010000005">
    <property type="protein sequence ID" value="NLS09686.1"/>
    <property type="molecule type" value="Genomic_DNA"/>
</dbReference>
<dbReference type="Pfam" id="PF07331">
    <property type="entry name" value="TctB"/>
    <property type="match status" value="1"/>
</dbReference>
<gene>
    <name evidence="4" type="ORF">HGQ17_06640</name>
</gene>
<dbReference type="AlphaFoldDB" id="A0A7X8YDT4"/>
<evidence type="ECO:0000313" key="4">
    <source>
        <dbReference type="EMBL" id="NLS09686.1"/>
    </source>
</evidence>
<keyword evidence="5" id="KW-1185">Reference proteome</keyword>
<accession>A0A7X8YDT4</accession>
<organism evidence="4 5">
    <name type="scientific">Nesterenkonia sedimenti</name>
    <dbReference type="NCBI Taxonomy" id="1463632"/>
    <lineage>
        <taxon>Bacteria</taxon>
        <taxon>Bacillati</taxon>
        <taxon>Actinomycetota</taxon>
        <taxon>Actinomycetes</taxon>
        <taxon>Micrococcales</taxon>
        <taxon>Micrococcaceae</taxon>
        <taxon>Nesterenkonia</taxon>
    </lineage>
</organism>